<gene>
    <name evidence="2" type="ORF">E2C01_001214</name>
</gene>
<reference evidence="2" key="1">
    <citation type="submission" date="2019-05" db="EMBL/GenBank/DDBJ databases">
        <title>Another draft genome of Portunus trituberculatus and its Hox gene families provides insights of decapod evolution.</title>
        <authorList>
            <person name="Jeong J.-H."/>
            <person name="Song I."/>
            <person name="Kim S."/>
            <person name="Choi T."/>
            <person name="Kim D."/>
            <person name="Ryu S."/>
            <person name="Kim W."/>
        </authorList>
    </citation>
    <scope>NUCLEOTIDE SEQUENCE [LARGE SCALE GENOMIC DNA]</scope>
    <source>
        <tissue evidence="2">Muscle</tissue>
    </source>
</reference>
<sequence length="69" mass="7651">MAANPHRGRARQPPSLPAFIFPCAILSTLFPASHFLGPWKEGIMSVTYQMEHPKATLREPIVTLPLGVR</sequence>
<accession>A0A5B7CIV4</accession>
<evidence type="ECO:0000313" key="2">
    <source>
        <dbReference type="EMBL" id="MPC08624.1"/>
    </source>
</evidence>
<dbReference type="AlphaFoldDB" id="A0A5B7CIV4"/>
<evidence type="ECO:0000313" key="3">
    <source>
        <dbReference type="Proteomes" id="UP000324222"/>
    </source>
</evidence>
<feature type="transmembrane region" description="Helical" evidence="1">
    <location>
        <begin position="16"/>
        <end position="36"/>
    </location>
</feature>
<keyword evidence="1" id="KW-1133">Transmembrane helix</keyword>
<protein>
    <submittedName>
        <fullName evidence="2">Uncharacterized protein</fullName>
    </submittedName>
</protein>
<proteinExistence type="predicted"/>
<keyword evidence="1" id="KW-0472">Membrane</keyword>
<organism evidence="2 3">
    <name type="scientific">Portunus trituberculatus</name>
    <name type="common">Swimming crab</name>
    <name type="synonym">Neptunus trituberculatus</name>
    <dbReference type="NCBI Taxonomy" id="210409"/>
    <lineage>
        <taxon>Eukaryota</taxon>
        <taxon>Metazoa</taxon>
        <taxon>Ecdysozoa</taxon>
        <taxon>Arthropoda</taxon>
        <taxon>Crustacea</taxon>
        <taxon>Multicrustacea</taxon>
        <taxon>Malacostraca</taxon>
        <taxon>Eumalacostraca</taxon>
        <taxon>Eucarida</taxon>
        <taxon>Decapoda</taxon>
        <taxon>Pleocyemata</taxon>
        <taxon>Brachyura</taxon>
        <taxon>Eubrachyura</taxon>
        <taxon>Portunoidea</taxon>
        <taxon>Portunidae</taxon>
        <taxon>Portuninae</taxon>
        <taxon>Portunus</taxon>
    </lineage>
</organism>
<name>A0A5B7CIV4_PORTR</name>
<evidence type="ECO:0000256" key="1">
    <source>
        <dbReference type="SAM" id="Phobius"/>
    </source>
</evidence>
<dbReference type="EMBL" id="VSRR010000037">
    <property type="protein sequence ID" value="MPC08624.1"/>
    <property type="molecule type" value="Genomic_DNA"/>
</dbReference>
<dbReference type="Proteomes" id="UP000324222">
    <property type="component" value="Unassembled WGS sequence"/>
</dbReference>
<keyword evidence="1" id="KW-0812">Transmembrane</keyword>
<keyword evidence="3" id="KW-1185">Reference proteome</keyword>
<comment type="caution">
    <text evidence="2">The sequence shown here is derived from an EMBL/GenBank/DDBJ whole genome shotgun (WGS) entry which is preliminary data.</text>
</comment>